<dbReference type="AlphaFoldDB" id="A0AB39BJQ0"/>
<dbReference type="InterPro" id="IPR029058">
    <property type="entry name" value="AB_hydrolase_fold"/>
</dbReference>
<evidence type="ECO:0000256" key="1">
    <source>
        <dbReference type="ARBA" id="ARBA00022801"/>
    </source>
</evidence>
<dbReference type="InterPro" id="IPR008979">
    <property type="entry name" value="Galactose-bd-like_sf"/>
</dbReference>
<feature type="region of interest" description="Disordered" evidence="2">
    <location>
        <begin position="735"/>
        <end position="760"/>
    </location>
</feature>
<keyword evidence="3" id="KW-0812">Transmembrane</keyword>
<dbReference type="Pfam" id="PF02129">
    <property type="entry name" value="Peptidase_S15"/>
    <property type="match status" value="1"/>
</dbReference>
<evidence type="ECO:0000259" key="5">
    <source>
        <dbReference type="SMART" id="SM00939"/>
    </source>
</evidence>
<evidence type="ECO:0000256" key="3">
    <source>
        <dbReference type="SAM" id="Phobius"/>
    </source>
</evidence>
<evidence type="ECO:0000256" key="2">
    <source>
        <dbReference type="SAM" id="MobiDB-lite"/>
    </source>
</evidence>
<reference evidence="6" key="1">
    <citation type="submission" date="2024-05" db="EMBL/GenBank/DDBJ databases">
        <title>Herbiconiux sp. A18JL235.</title>
        <authorList>
            <person name="Zhang G."/>
        </authorList>
    </citation>
    <scope>NUCLEOTIDE SEQUENCE</scope>
    <source>
        <strain evidence="6">A18JL235</strain>
    </source>
</reference>
<feature type="chain" id="PRO_5044314745" evidence="4">
    <location>
        <begin position="29"/>
        <end position="800"/>
    </location>
</feature>
<keyword evidence="3" id="KW-0472">Membrane</keyword>
<feature type="signal peptide" evidence="4">
    <location>
        <begin position="1"/>
        <end position="28"/>
    </location>
</feature>
<dbReference type="Gene3D" id="3.40.50.1820">
    <property type="entry name" value="alpha/beta hydrolase"/>
    <property type="match status" value="2"/>
</dbReference>
<evidence type="ECO:0000313" key="6">
    <source>
        <dbReference type="EMBL" id="XDI06724.1"/>
    </source>
</evidence>
<dbReference type="GO" id="GO:0008239">
    <property type="term" value="F:dipeptidyl-peptidase activity"/>
    <property type="evidence" value="ECO:0007669"/>
    <property type="project" value="InterPro"/>
</dbReference>
<dbReference type="InterPro" id="IPR000383">
    <property type="entry name" value="Xaa-Pro-like_dom"/>
</dbReference>
<dbReference type="SUPFAM" id="SSF49785">
    <property type="entry name" value="Galactose-binding domain-like"/>
    <property type="match status" value="1"/>
</dbReference>
<feature type="region of interest" description="Disordered" evidence="2">
    <location>
        <begin position="464"/>
        <end position="490"/>
    </location>
</feature>
<evidence type="ECO:0000256" key="4">
    <source>
        <dbReference type="SAM" id="SignalP"/>
    </source>
</evidence>
<dbReference type="InterPro" id="IPR005674">
    <property type="entry name" value="CocE/Ser_esterase"/>
</dbReference>
<dbReference type="InterPro" id="IPR013736">
    <property type="entry name" value="Xaa-Pro_dipept_C"/>
</dbReference>
<keyword evidence="1 6" id="KW-0378">Hydrolase</keyword>
<feature type="transmembrane region" description="Helical" evidence="3">
    <location>
        <begin position="770"/>
        <end position="793"/>
    </location>
</feature>
<feature type="domain" description="Xaa-Pro dipeptidyl-peptidase C-terminal" evidence="5">
    <location>
        <begin position="385"/>
        <end position="621"/>
    </location>
</feature>
<feature type="region of interest" description="Disordered" evidence="2">
    <location>
        <begin position="52"/>
        <end position="71"/>
    </location>
</feature>
<dbReference type="NCBIfam" id="TIGR00976">
    <property type="entry name" value="CocE_NonD"/>
    <property type="match status" value="1"/>
</dbReference>
<feature type="compositionally biased region" description="Polar residues" evidence="2">
    <location>
        <begin position="54"/>
        <end position="64"/>
    </location>
</feature>
<accession>A0AB39BJQ0</accession>
<dbReference type="SUPFAM" id="SSF53474">
    <property type="entry name" value="alpha/beta-Hydrolases"/>
    <property type="match status" value="1"/>
</dbReference>
<sequence length="800" mass="83027">MNAIRRAATLGTAIALGAVMLTAGPAFAEGTNPAPAPAPAASAVTLSEAASALSRGTTHAQNPSVPEGTAWTEHYFPSPVASSNGDAVTLHADVLRPEGLALDARTPVIMSVGPYFSHSGMNEDTHPEHTGPSARFTDLIVGAGLPAKGYTFVYVDLRGFGGSTGCIDWQGPGEQGDVVAAVEWAASQPWSTGAVGLYGKSYDASTGLVGIDRQPEGLEAVVAQEPSWSAYDYLVTNDVPRPQQILSPQSYLGIANLPGVDRAYQQDGYDIAPDTDTYLTAAAYEKTHPECAETVLAGTKATDRSGEFWSIRDFPANVNGSTVPLLFTQGLTEQNTKPESMQEFLTNHGGEQRGWLGPWDHVRGNEKDAEGRLQMGRAGWFDEVMDFYDRHLVQHSDSILSRFFVQDNFGHWRVQDAWGTTPKSVAIELRPGSYLDTGRGTVVDDEPDPTNPNPLVQTAALAAGDSPGAPGTRADGADAGGGIDDAPATNDQKLGVITESQALRTDVRLTGTPSIELRTEGTGNVAVQLWDVAPDRTAVTINQNVAKLSTDGATRFTLLGMDWTLLAGHTLAVSYDTIDWGYWSPTPSNAEVVVTRATLDVDVEPTATDVPTEGDRAPFLDEYIKRFTWDDPLPVTAPSFTLSASTGSIGTSAASVVAGGTVEIVGAGYDPGAPVGLSWVAGEVDGAVADAQGAFRASVTVPAGLEPGILTLTATAEDGSVSSLDLEVTAAVVPTPTATPAPAPTTTPAPAPGEPGAGSGGSLAATGAPFGAFGAGASVAVLASLLGAALVLLRRRAPRS</sequence>
<organism evidence="6">
    <name type="scientific">Herbiconiux sp. A18JL235</name>
    <dbReference type="NCBI Taxonomy" id="3152363"/>
    <lineage>
        <taxon>Bacteria</taxon>
        <taxon>Bacillati</taxon>
        <taxon>Actinomycetota</taxon>
        <taxon>Actinomycetes</taxon>
        <taxon>Micrococcales</taxon>
        <taxon>Microbacteriaceae</taxon>
        <taxon>Herbiconiux</taxon>
    </lineage>
</organism>
<dbReference type="SMART" id="SM00939">
    <property type="entry name" value="PepX_C"/>
    <property type="match status" value="1"/>
</dbReference>
<protein>
    <submittedName>
        <fullName evidence="6">CocE/NonD family hydrolase</fullName>
    </submittedName>
</protein>
<keyword evidence="3" id="KW-1133">Transmembrane helix</keyword>
<dbReference type="RefSeq" id="WP_368499103.1">
    <property type="nucleotide sequence ID" value="NZ_CP162511.1"/>
</dbReference>
<feature type="compositionally biased region" description="Pro residues" evidence="2">
    <location>
        <begin position="737"/>
        <end position="753"/>
    </location>
</feature>
<proteinExistence type="predicted"/>
<dbReference type="EMBL" id="CP162511">
    <property type="protein sequence ID" value="XDI06724.1"/>
    <property type="molecule type" value="Genomic_DNA"/>
</dbReference>
<dbReference type="Pfam" id="PF08530">
    <property type="entry name" value="PepX_C"/>
    <property type="match status" value="1"/>
</dbReference>
<gene>
    <name evidence="6" type="ORF">ABFY20_06375</name>
</gene>
<keyword evidence="4" id="KW-0732">Signal</keyword>
<name>A0AB39BJQ0_9MICO</name>